<dbReference type="InterPro" id="IPR036964">
    <property type="entry name" value="RASGEF_cat_dom_sf"/>
</dbReference>
<proteinExistence type="predicted"/>
<dbReference type="GeneTree" id="ENSGT00940000154130"/>
<name>H2YU76_CIOSA</name>
<dbReference type="Gene3D" id="1.10.840.10">
    <property type="entry name" value="Ras guanine-nucleotide exchange factors catalytic domain"/>
    <property type="match status" value="1"/>
</dbReference>
<dbReference type="eggNOG" id="ENOG502QPX3">
    <property type="taxonomic scope" value="Eukaryota"/>
</dbReference>
<dbReference type="PANTHER" id="PTHR14247">
    <property type="entry name" value="BREAST CANCER ANTI-ESTROGEN RESISTANCE PROTEIN 3 HOMOLOG-LIKE PROTEIN"/>
    <property type="match status" value="1"/>
</dbReference>
<dbReference type="AlphaFoldDB" id="H2YU76"/>
<organism evidence="4 5">
    <name type="scientific">Ciona savignyi</name>
    <name type="common">Pacific transparent sea squirt</name>
    <dbReference type="NCBI Taxonomy" id="51511"/>
    <lineage>
        <taxon>Eukaryota</taxon>
        <taxon>Metazoa</taxon>
        <taxon>Chordata</taxon>
        <taxon>Tunicata</taxon>
        <taxon>Ascidiacea</taxon>
        <taxon>Phlebobranchia</taxon>
        <taxon>Cionidae</taxon>
        <taxon>Ciona</taxon>
    </lineage>
</organism>
<dbReference type="InterPro" id="IPR023578">
    <property type="entry name" value="Ras_GEF_dom_sf"/>
</dbReference>
<evidence type="ECO:0000259" key="3">
    <source>
        <dbReference type="PROSITE" id="PS50009"/>
    </source>
</evidence>
<sequence length="214" mass="24044">MNSENDDNLYPLKQTASFRIPPKPSRVPSFRKPVIRHSEVGRTSSPKSNPRNTSNLRFEGRNSPIAEKHAVSDIPSDLLNQQALTYTSNILQPNNKPLDASAMAASKKLLLHTDPFKIAKHITYHDYKVCQINTKGLERMFFPVGRNLRKQIIERYQCMAFWVAITVLSGGSDIDEMVDILNVYIQVANELVHSLGNVFGFSALMHGFVLTTAC</sequence>
<feature type="region of interest" description="Disordered" evidence="2">
    <location>
        <begin position="1"/>
        <end position="59"/>
    </location>
</feature>
<evidence type="ECO:0000313" key="5">
    <source>
        <dbReference type="Proteomes" id="UP000007875"/>
    </source>
</evidence>
<dbReference type="Proteomes" id="UP000007875">
    <property type="component" value="Unassembled WGS sequence"/>
</dbReference>
<dbReference type="PROSITE" id="PS50009">
    <property type="entry name" value="RASGEF_CAT"/>
    <property type="match status" value="1"/>
</dbReference>
<evidence type="ECO:0000313" key="4">
    <source>
        <dbReference type="Ensembl" id="ENSCSAVP00000008886.1"/>
    </source>
</evidence>
<dbReference type="Ensembl" id="ENSCSAVT00000009000.1">
    <property type="protein sequence ID" value="ENSCSAVP00000008886.1"/>
    <property type="gene ID" value="ENSCSAVG00000005268.1"/>
</dbReference>
<dbReference type="HOGENOM" id="CLU_1288521_0_0_1"/>
<keyword evidence="5" id="KW-1185">Reference proteome</keyword>
<evidence type="ECO:0000256" key="2">
    <source>
        <dbReference type="SAM" id="MobiDB-lite"/>
    </source>
</evidence>
<feature type="domain" description="Ras-GEF" evidence="3">
    <location>
        <begin position="114"/>
        <end position="214"/>
    </location>
</feature>
<reference evidence="5" key="1">
    <citation type="submission" date="2003-08" db="EMBL/GenBank/DDBJ databases">
        <authorList>
            <person name="Birren B."/>
            <person name="Nusbaum C."/>
            <person name="Abebe A."/>
            <person name="Abouelleil A."/>
            <person name="Adekoya E."/>
            <person name="Ait-zahra M."/>
            <person name="Allen N."/>
            <person name="Allen T."/>
            <person name="An P."/>
            <person name="Anderson M."/>
            <person name="Anderson S."/>
            <person name="Arachchi H."/>
            <person name="Armbruster J."/>
            <person name="Bachantsang P."/>
            <person name="Baldwin J."/>
            <person name="Barry A."/>
            <person name="Bayul T."/>
            <person name="Blitshsteyn B."/>
            <person name="Bloom T."/>
            <person name="Blye J."/>
            <person name="Boguslavskiy L."/>
            <person name="Borowsky M."/>
            <person name="Boukhgalter B."/>
            <person name="Brunache A."/>
            <person name="Butler J."/>
            <person name="Calixte N."/>
            <person name="Calvo S."/>
            <person name="Camarata J."/>
            <person name="Campo K."/>
            <person name="Chang J."/>
            <person name="Cheshatsang Y."/>
            <person name="Citroen M."/>
            <person name="Collymore A."/>
            <person name="Considine T."/>
            <person name="Cook A."/>
            <person name="Cooke P."/>
            <person name="Corum B."/>
            <person name="Cuomo C."/>
            <person name="David R."/>
            <person name="Dawoe T."/>
            <person name="Degray S."/>
            <person name="Dodge S."/>
            <person name="Dooley K."/>
            <person name="Dorje P."/>
            <person name="Dorjee K."/>
            <person name="Dorris L."/>
            <person name="Duffey N."/>
            <person name="Dupes A."/>
            <person name="Elkins T."/>
            <person name="Engels R."/>
            <person name="Erickson J."/>
            <person name="Farina A."/>
            <person name="Faro S."/>
            <person name="Ferreira P."/>
            <person name="Fischer H."/>
            <person name="Fitzgerald M."/>
            <person name="Foley K."/>
            <person name="Gage D."/>
            <person name="Galagan J."/>
            <person name="Gearin G."/>
            <person name="Gnerre S."/>
            <person name="Gnirke A."/>
            <person name="Goyette A."/>
            <person name="Graham J."/>
            <person name="Grandbois E."/>
            <person name="Gyaltsen K."/>
            <person name="Hafez N."/>
            <person name="Hagopian D."/>
            <person name="Hagos B."/>
            <person name="Hall J."/>
            <person name="Hatcher B."/>
            <person name="Heller A."/>
            <person name="Higgins H."/>
            <person name="Honan T."/>
            <person name="Horn A."/>
            <person name="Houde N."/>
            <person name="Hughes L."/>
            <person name="Hulme W."/>
            <person name="Husby E."/>
            <person name="Iliev I."/>
            <person name="Jaffe D."/>
            <person name="Jones C."/>
            <person name="Kamal M."/>
            <person name="Kamat A."/>
            <person name="Kamvysselis M."/>
            <person name="Karlsson E."/>
            <person name="Kells C."/>
            <person name="Kieu A."/>
            <person name="Kisner P."/>
            <person name="Kodira C."/>
            <person name="Kulbokas E."/>
            <person name="Labutti K."/>
            <person name="Lama D."/>
            <person name="Landers T."/>
            <person name="Leger J."/>
            <person name="Levine S."/>
            <person name="Lewis D."/>
            <person name="Lewis T."/>
            <person name="Lindblad-toh K."/>
            <person name="Liu X."/>
            <person name="Lokyitsang T."/>
            <person name="Lokyitsang Y."/>
            <person name="Lucien O."/>
            <person name="Lui A."/>
            <person name="Ma L.J."/>
            <person name="Mabbitt R."/>
            <person name="Macdonald J."/>
            <person name="Maclean C."/>
            <person name="Major J."/>
            <person name="Manning J."/>
            <person name="Marabella R."/>
            <person name="Maru K."/>
            <person name="Matthews C."/>
            <person name="Mauceli E."/>
            <person name="Mccarthy M."/>
            <person name="Mcdonough S."/>
            <person name="Mcghee T."/>
            <person name="Meldrim J."/>
            <person name="Meneus L."/>
            <person name="Mesirov J."/>
            <person name="Mihalev A."/>
            <person name="Mihova T."/>
            <person name="Mikkelsen T."/>
            <person name="Mlenga V."/>
            <person name="Moru K."/>
            <person name="Mozes J."/>
            <person name="Mulrain L."/>
            <person name="Munson G."/>
            <person name="Naylor J."/>
            <person name="Newes C."/>
            <person name="Nguyen C."/>
            <person name="Nguyen N."/>
            <person name="Nguyen T."/>
            <person name="Nicol R."/>
            <person name="Nielsen C."/>
            <person name="Nizzari M."/>
            <person name="Norbu C."/>
            <person name="Norbu N."/>
            <person name="O'donnell P."/>
            <person name="Okoawo O."/>
            <person name="O'leary S."/>
            <person name="Omotosho B."/>
            <person name="O'neill K."/>
            <person name="Osman S."/>
            <person name="Parker S."/>
            <person name="Perrin D."/>
            <person name="Phunkhang P."/>
            <person name="Piqani B."/>
            <person name="Purcell S."/>
            <person name="Rachupka T."/>
            <person name="Ramasamy U."/>
            <person name="Rameau R."/>
            <person name="Ray V."/>
            <person name="Raymond C."/>
            <person name="Retta R."/>
            <person name="Richardson S."/>
            <person name="Rise C."/>
            <person name="Rodriguez J."/>
            <person name="Rogers J."/>
            <person name="Rogov P."/>
            <person name="Rutman M."/>
            <person name="Schupbach R."/>
            <person name="Seaman C."/>
            <person name="Settipalli S."/>
            <person name="Sharpe T."/>
            <person name="Sheridan J."/>
            <person name="Sherpa N."/>
            <person name="Shi J."/>
            <person name="Smirnov S."/>
            <person name="Smith C."/>
            <person name="Sougnez C."/>
            <person name="Spencer B."/>
            <person name="Stalker J."/>
            <person name="Stange-thomann N."/>
            <person name="Stavropoulos S."/>
            <person name="Stetson K."/>
            <person name="Stone C."/>
            <person name="Stone S."/>
            <person name="Stubbs M."/>
            <person name="Talamas J."/>
            <person name="Tchuinga P."/>
            <person name="Tenzing P."/>
            <person name="Tesfaye S."/>
            <person name="Theodore J."/>
            <person name="Thoulutsang Y."/>
            <person name="Topham K."/>
            <person name="Towey S."/>
            <person name="Tsamla T."/>
            <person name="Tsomo N."/>
            <person name="Vallee D."/>
            <person name="Vassiliev H."/>
            <person name="Venkataraman V."/>
            <person name="Vinson J."/>
            <person name="Vo A."/>
            <person name="Wade C."/>
            <person name="Wang S."/>
            <person name="Wangchuk T."/>
            <person name="Wangdi T."/>
            <person name="Whittaker C."/>
            <person name="Wilkinson J."/>
            <person name="Wu Y."/>
            <person name="Wyman D."/>
            <person name="Yadav S."/>
            <person name="Yang S."/>
            <person name="Yang X."/>
            <person name="Yeager S."/>
            <person name="Yee E."/>
            <person name="Young G."/>
            <person name="Zainoun J."/>
            <person name="Zembeck L."/>
            <person name="Zimmer A."/>
            <person name="Zody M."/>
            <person name="Lander E."/>
        </authorList>
    </citation>
    <scope>NUCLEOTIDE SEQUENCE [LARGE SCALE GENOMIC DNA]</scope>
</reference>
<dbReference type="GO" id="GO:0005085">
    <property type="term" value="F:guanyl-nucleotide exchange factor activity"/>
    <property type="evidence" value="ECO:0007669"/>
    <property type="project" value="UniProtKB-KW"/>
</dbReference>
<evidence type="ECO:0000256" key="1">
    <source>
        <dbReference type="PROSITE-ProRule" id="PRU00168"/>
    </source>
</evidence>
<keyword evidence="1" id="KW-0344">Guanine-nucleotide releasing factor</keyword>
<dbReference type="InParanoid" id="H2YU76"/>
<dbReference type="InterPro" id="IPR051853">
    <property type="entry name" value="SH2-Ras-GEF_adapter"/>
</dbReference>
<reference evidence="4" key="2">
    <citation type="submission" date="2025-08" db="UniProtKB">
        <authorList>
            <consortium name="Ensembl"/>
        </authorList>
    </citation>
    <scope>IDENTIFICATION</scope>
</reference>
<dbReference type="GO" id="GO:0007264">
    <property type="term" value="P:small GTPase-mediated signal transduction"/>
    <property type="evidence" value="ECO:0007669"/>
    <property type="project" value="InterPro"/>
</dbReference>
<reference evidence="4" key="3">
    <citation type="submission" date="2025-09" db="UniProtKB">
        <authorList>
            <consortium name="Ensembl"/>
        </authorList>
    </citation>
    <scope>IDENTIFICATION</scope>
</reference>
<dbReference type="PANTHER" id="PTHR14247:SF8">
    <property type="entry name" value="RAS-GEF DOMAIN-CONTAINING PROTEIN"/>
    <property type="match status" value="1"/>
</dbReference>
<protein>
    <recommendedName>
        <fullName evidence="3">Ras-GEF domain-containing protein</fullName>
    </recommendedName>
</protein>
<accession>H2YU76</accession>
<dbReference type="SUPFAM" id="SSF48366">
    <property type="entry name" value="Ras GEF"/>
    <property type="match status" value="1"/>
</dbReference>
<feature type="compositionally biased region" description="Polar residues" evidence="2">
    <location>
        <begin position="41"/>
        <end position="56"/>
    </location>
</feature>
<dbReference type="InterPro" id="IPR001895">
    <property type="entry name" value="RASGEF_cat_dom"/>
</dbReference>
<dbReference type="STRING" id="51511.ENSCSAVP00000008886"/>